<sequence>MCQSLCTAASHLRKQVRDCAKKEKLLLILDDLVVGMSQQYLDALFTRGSHNWGVSVILVTQHLFNKELRVSRTNSHYLVLMRNPAGALQIRTIATHLFPSRTAYFMEAYRDACAKNFGYLLVDMHPEIIREASDEQILCMVEICLNILKGRVPLSPRHLKRLKTHAQVLRRLTRTRSSRSAKKVLLQHGDGLSAIVGLIASIALPLIADHTKRYLLVPEEIYQSLASPPPSDGTPIGLVRNRIKQIKNDDGINEAERAIKYAQELKRLNKLTRDEEERPVGVKLENVSDVVGRHAETETSQRQKTNCCRYASPSQVSEEGQVLRAGGRPFITSSVYDIVSHLLNKDKRAQNKEPTAFKEFVERAKQNPQLTTQRTYTLHRQAKRRYRRLPTLAPGLHTEWQADLAIFDRLGKQNRGYKYLLVCIDTLSRQVFVEPVKTKTSANMINAFEHIFKRSKYIPWKYSSSSAQKTLNTFVCLRSPQFHAGMAERANRSIKERLYRYFTEQNTYKWIGVVQDIVCAINHSQNSSIGMRPVDVNFKNAEALRQKLHDAAENVYDVSQKYRYLPRFSNELFTVAEVHSERSPVVYRLRDDNNEIISGTVEQQFVQIEWQTGNTVRIELPSSNVTNPHELGKNLYRLLDAGTLVDLNTVAQGLLAREKRAETSNILLRMPDDDNDSYQQKLDEYFSKLKEERVILEATKEMGTEAWIQAYREIRLVCQFNYDINRNRFILNTDPRYVKKVVISPQLAYILGFNSTEFMHPKNEASFMPDMSGGVSSFHVYTPDLIEPMMIGDVTAPVLRIVTIRGNPDQIVEEQFFAIQYHKILLKEVSEIQIEIRTNSGSLMPFQYGTLDWSTFSSEGAQFGGYNIYRGLPYQRGAGVGALFRSLMRYLLPIGKQIGSAIGRQGMESGNRVLTKVLEGKDLKESLVIPPTNVSVVRSFFRQVLPLATITHESPYLFRLYSDNLWTDLSRIYLYLELSIEKPGANDKWVAIEDTDTNVSAIQGLVKHLSNNSKLRATSPRRVIIALVGNSAFHGDYKLSPFMFEPFDLREISVHAALLLTCDEALGMANSERSFDISMAQFKKGWTFFVIPLTSTLDDSCGFELLRSGTTNVRATFNSPIPLVALR</sequence>
<comment type="caution">
    <text evidence="2">The sequence shown here is derived from an EMBL/GenBank/DDBJ whole genome shotgun (WGS) entry which is preliminary data.</text>
</comment>
<accession>A0ABD2IVR7</accession>
<reference evidence="2 3" key="1">
    <citation type="submission" date="2024-10" db="EMBL/GenBank/DDBJ databases">
        <authorList>
            <person name="Kim D."/>
        </authorList>
    </citation>
    <scope>NUCLEOTIDE SEQUENCE [LARGE SCALE GENOMIC DNA]</scope>
    <source>
        <strain evidence="2">BH-2024</strain>
    </source>
</reference>
<evidence type="ECO:0000259" key="1">
    <source>
        <dbReference type="PROSITE" id="PS50994"/>
    </source>
</evidence>
<keyword evidence="3" id="KW-1185">Reference proteome</keyword>
<dbReference type="InterPro" id="IPR001584">
    <property type="entry name" value="Integrase_cat-core"/>
</dbReference>
<evidence type="ECO:0000313" key="3">
    <source>
        <dbReference type="Proteomes" id="UP001620626"/>
    </source>
</evidence>
<dbReference type="AlphaFoldDB" id="A0ABD2IVR7"/>
<proteinExistence type="predicted"/>
<feature type="domain" description="Integrase catalytic" evidence="1">
    <location>
        <begin position="390"/>
        <end position="541"/>
    </location>
</feature>
<dbReference type="InterPro" id="IPR012337">
    <property type="entry name" value="RNaseH-like_sf"/>
</dbReference>
<evidence type="ECO:0000313" key="2">
    <source>
        <dbReference type="EMBL" id="KAL3082262.1"/>
    </source>
</evidence>
<protein>
    <recommendedName>
        <fullName evidence="1">Integrase catalytic domain-containing protein</fullName>
    </recommendedName>
</protein>
<dbReference type="Gene3D" id="3.30.420.10">
    <property type="entry name" value="Ribonuclease H-like superfamily/Ribonuclease H"/>
    <property type="match status" value="2"/>
</dbReference>
<dbReference type="SUPFAM" id="SSF53098">
    <property type="entry name" value="Ribonuclease H-like"/>
    <property type="match status" value="1"/>
</dbReference>
<dbReference type="PROSITE" id="PS50994">
    <property type="entry name" value="INTEGRASE"/>
    <property type="match status" value="1"/>
</dbReference>
<organism evidence="2 3">
    <name type="scientific">Heterodera trifolii</name>
    <dbReference type="NCBI Taxonomy" id="157864"/>
    <lineage>
        <taxon>Eukaryota</taxon>
        <taxon>Metazoa</taxon>
        <taxon>Ecdysozoa</taxon>
        <taxon>Nematoda</taxon>
        <taxon>Chromadorea</taxon>
        <taxon>Rhabditida</taxon>
        <taxon>Tylenchina</taxon>
        <taxon>Tylenchomorpha</taxon>
        <taxon>Tylenchoidea</taxon>
        <taxon>Heteroderidae</taxon>
        <taxon>Heteroderinae</taxon>
        <taxon>Heterodera</taxon>
    </lineage>
</organism>
<dbReference type="PANTHER" id="PTHR46585:SF1">
    <property type="entry name" value="CHROMO DOMAIN-CONTAINING PROTEIN"/>
    <property type="match status" value="1"/>
</dbReference>
<dbReference type="PANTHER" id="PTHR46585">
    <property type="entry name" value="INTEGRASE CORE DOMAIN CONTAINING PROTEIN"/>
    <property type="match status" value="1"/>
</dbReference>
<gene>
    <name evidence="2" type="ORF">niasHT_035792</name>
</gene>
<name>A0ABD2IVR7_9BILA</name>
<dbReference type="InterPro" id="IPR036397">
    <property type="entry name" value="RNaseH_sf"/>
</dbReference>
<dbReference type="EMBL" id="JBICBT010001114">
    <property type="protein sequence ID" value="KAL3082262.1"/>
    <property type="molecule type" value="Genomic_DNA"/>
</dbReference>
<dbReference type="Proteomes" id="UP001620626">
    <property type="component" value="Unassembled WGS sequence"/>
</dbReference>